<organism evidence="1 2">
    <name type="scientific">Zopfia rhizophila CBS 207.26</name>
    <dbReference type="NCBI Taxonomy" id="1314779"/>
    <lineage>
        <taxon>Eukaryota</taxon>
        <taxon>Fungi</taxon>
        <taxon>Dikarya</taxon>
        <taxon>Ascomycota</taxon>
        <taxon>Pezizomycotina</taxon>
        <taxon>Dothideomycetes</taxon>
        <taxon>Dothideomycetes incertae sedis</taxon>
        <taxon>Zopfiaceae</taxon>
        <taxon>Zopfia</taxon>
    </lineage>
</organism>
<sequence>MAADSPVWYQRWAGQFTSRHESPLTSATSCPVPAGNHVTTKIHSISEISDDGKEVWVEAKVFQVFSGNAPSRKVQTYATATYTWAEFKTKATVPLDIVDMCEQRSRALHRSKGWYNPLLECLPYLQSEPQKKIICRWDNPRRM</sequence>
<dbReference type="EMBL" id="ML994798">
    <property type="protein sequence ID" value="KAF2174664.1"/>
    <property type="molecule type" value="Genomic_DNA"/>
</dbReference>
<dbReference type="Proteomes" id="UP000800200">
    <property type="component" value="Unassembled WGS sequence"/>
</dbReference>
<gene>
    <name evidence="1" type="ORF">K469DRAFT_705288</name>
</gene>
<evidence type="ECO:0000313" key="1">
    <source>
        <dbReference type="EMBL" id="KAF2174664.1"/>
    </source>
</evidence>
<proteinExistence type="predicted"/>
<name>A0A6A6D5F9_9PEZI</name>
<dbReference type="AlphaFoldDB" id="A0A6A6D5F9"/>
<keyword evidence="2" id="KW-1185">Reference proteome</keyword>
<reference evidence="1" key="1">
    <citation type="journal article" date="2020" name="Stud. Mycol.">
        <title>101 Dothideomycetes genomes: a test case for predicting lifestyles and emergence of pathogens.</title>
        <authorList>
            <person name="Haridas S."/>
            <person name="Albert R."/>
            <person name="Binder M."/>
            <person name="Bloem J."/>
            <person name="Labutti K."/>
            <person name="Salamov A."/>
            <person name="Andreopoulos B."/>
            <person name="Baker S."/>
            <person name="Barry K."/>
            <person name="Bills G."/>
            <person name="Bluhm B."/>
            <person name="Cannon C."/>
            <person name="Castanera R."/>
            <person name="Culley D."/>
            <person name="Daum C."/>
            <person name="Ezra D."/>
            <person name="Gonzalez J."/>
            <person name="Henrissat B."/>
            <person name="Kuo A."/>
            <person name="Liang C."/>
            <person name="Lipzen A."/>
            <person name="Lutzoni F."/>
            <person name="Magnuson J."/>
            <person name="Mondo S."/>
            <person name="Nolan M."/>
            <person name="Ohm R."/>
            <person name="Pangilinan J."/>
            <person name="Park H.-J."/>
            <person name="Ramirez L."/>
            <person name="Alfaro M."/>
            <person name="Sun H."/>
            <person name="Tritt A."/>
            <person name="Yoshinaga Y."/>
            <person name="Zwiers L.-H."/>
            <person name="Turgeon B."/>
            <person name="Goodwin S."/>
            <person name="Spatafora J."/>
            <person name="Crous P."/>
            <person name="Grigoriev I."/>
        </authorList>
    </citation>
    <scope>NUCLEOTIDE SEQUENCE</scope>
    <source>
        <strain evidence="1">CBS 207.26</strain>
    </source>
</reference>
<evidence type="ECO:0000313" key="2">
    <source>
        <dbReference type="Proteomes" id="UP000800200"/>
    </source>
</evidence>
<accession>A0A6A6D5F9</accession>
<protein>
    <submittedName>
        <fullName evidence="1">Uncharacterized protein</fullName>
    </submittedName>
</protein>